<organism evidence="2 3">
    <name type="scientific">Dyadobacter helix</name>
    <dbReference type="NCBI Taxonomy" id="2822344"/>
    <lineage>
        <taxon>Bacteria</taxon>
        <taxon>Pseudomonadati</taxon>
        <taxon>Bacteroidota</taxon>
        <taxon>Cytophagia</taxon>
        <taxon>Cytophagales</taxon>
        <taxon>Spirosomataceae</taxon>
        <taxon>Dyadobacter</taxon>
    </lineage>
</organism>
<evidence type="ECO:0000313" key="2">
    <source>
        <dbReference type="EMBL" id="CAG4994750.1"/>
    </source>
</evidence>
<evidence type="ECO:0000256" key="1">
    <source>
        <dbReference type="SAM" id="Phobius"/>
    </source>
</evidence>
<dbReference type="AlphaFoldDB" id="A0A916JA45"/>
<feature type="transmembrane region" description="Helical" evidence="1">
    <location>
        <begin position="112"/>
        <end position="132"/>
    </location>
</feature>
<sequence>MKDMTDDENKSEWIDRYLDEVLPPGERKDFENSMALDPDFRLEVEAQLAVRNLIVHQGEQASLRSMFDKFHLSLMEEEGMKEEDKIPVLNSQENIPSEKKKEKVLRVNWGNWSYMAIAASIAITIIGVWTVLKKPSDMIGEQMGIRLNGKNEAFRVPFLTWSTLNDKPVLQDKKFIDVVIIRKPKYHFHYRFNAVIELYSDTLSEKGEKITLQYDRDTGIYKLWIGRKVYVIQKTDKITPLI</sequence>
<keyword evidence="1" id="KW-0812">Transmembrane</keyword>
<protein>
    <submittedName>
        <fullName evidence="2">Uncharacterized protein</fullName>
    </submittedName>
</protein>
<accession>A0A916JA45</accession>
<comment type="caution">
    <text evidence="2">The sequence shown here is derived from an EMBL/GenBank/DDBJ whole genome shotgun (WGS) entry which is preliminary data.</text>
</comment>
<keyword evidence="1" id="KW-1133">Transmembrane helix</keyword>
<reference evidence="2" key="1">
    <citation type="submission" date="2021-04" db="EMBL/GenBank/DDBJ databases">
        <authorList>
            <person name="Rodrigo-Torres L."/>
            <person name="Arahal R. D."/>
            <person name="Lucena T."/>
        </authorList>
    </citation>
    <scope>NUCLEOTIDE SEQUENCE</scope>
    <source>
        <strain evidence="2">CECT 9275</strain>
    </source>
</reference>
<dbReference type="RefSeq" id="WP_215238104.1">
    <property type="nucleotide sequence ID" value="NZ_CAJRAF010000001.1"/>
</dbReference>
<dbReference type="EMBL" id="CAJRAF010000001">
    <property type="protein sequence ID" value="CAG4994750.1"/>
    <property type="molecule type" value="Genomic_DNA"/>
</dbReference>
<keyword evidence="3" id="KW-1185">Reference proteome</keyword>
<name>A0A916JA45_9BACT</name>
<dbReference type="Proteomes" id="UP000680038">
    <property type="component" value="Unassembled WGS sequence"/>
</dbReference>
<proteinExistence type="predicted"/>
<keyword evidence="1" id="KW-0472">Membrane</keyword>
<gene>
    <name evidence="2" type="ORF">DYBT9275_01459</name>
</gene>
<evidence type="ECO:0000313" key="3">
    <source>
        <dbReference type="Proteomes" id="UP000680038"/>
    </source>
</evidence>